<organism evidence="2 3">
    <name type="scientific">Araneus ventricosus</name>
    <name type="common">Orbweaver spider</name>
    <name type="synonym">Epeira ventricosa</name>
    <dbReference type="NCBI Taxonomy" id="182803"/>
    <lineage>
        <taxon>Eukaryota</taxon>
        <taxon>Metazoa</taxon>
        <taxon>Ecdysozoa</taxon>
        <taxon>Arthropoda</taxon>
        <taxon>Chelicerata</taxon>
        <taxon>Arachnida</taxon>
        <taxon>Araneae</taxon>
        <taxon>Araneomorphae</taxon>
        <taxon>Entelegynae</taxon>
        <taxon>Araneoidea</taxon>
        <taxon>Araneidae</taxon>
        <taxon>Araneus</taxon>
    </lineage>
</organism>
<evidence type="ECO:0000313" key="1">
    <source>
        <dbReference type="EMBL" id="GBN10054.1"/>
    </source>
</evidence>
<evidence type="ECO:0000313" key="3">
    <source>
        <dbReference type="Proteomes" id="UP000499080"/>
    </source>
</evidence>
<dbReference type="AlphaFoldDB" id="A0A4Y2L8D8"/>
<dbReference type="EMBL" id="BGPR01117468">
    <property type="protein sequence ID" value="GBN10054.1"/>
    <property type="molecule type" value="Genomic_DNA"/>
</dbReference>
<reference evidence="2 3" key="1">
    <citation type="journal article" date="2019" name="Sci. Rep.">
        <title>Orb-weaving spider Araneus ventricosus genome elucidates the spidroin gene catalogue.</title>
        <authorList>
            <person name="Kono N."/>
            <person name="Nakamura H."/>
            <person name="Ohtoshi R."/>
            <person name="Moran D.A.P."/>
            <person name="Shinohara A."/>
            <person name="Yoshida Y."/>
            <person name="Fujiwara M."/>
            <person name="Mori M."/>
            <person name="Tomita M."/>
            <person name="Arakawa K."/>
        </authorList>
    </citation>
    <scope>NUCLEOTIDE SEQUENCE [LARGE SCALE GENOMIC DNA]</scope>
</reference>
<dbReference type="EMBL" id="BGPR01117481">
    <property type="protein sequence ID" value="GBN10093.1"/>
    <property type="molecule type" value="Genomic_DNA"/>
</dbReference>
<gene>
    <name evidence="2" type="ORF">AVEN_181150_1</name>
    <name evidence="1" type="ORF">AVEN_25247_1</name>
</gene>
<name>A0A4Y2L8D8_ARAVE</name>
<accession>A0A4Y2L8D8</accession>
<evidence type="ECO:0000313" key="2">
    <source>
        <dbReference type="EMBL" id="GBN10093.1"/>
    </source>
</evidence>
<sequence length="130" mass="14316">MLHAVFQNIKGFPHFGVFWRVSSRHSSPSESSTFIAWSCSQTAWQISKSASVAATGMSSSMGIPSSYSSFCIPSGRFHENYRRSHLCLQNGRPAKRGHEKLTPKFLECVGKVAPRCFLTSGAKNSTNATR</sequence>
<dbReference type="Proteomes" id="UP000499080">
    <property type="component" value="Unassembled WGS sequence"/>
</dbReference>
<comment type="caution">
    <text evidence="2">The sequence shown here is derived from an EMBL/GenBank/DDBJ whole genome shotgun (WGS) entry which is preliminary data.</text>
</comment>
<keyword evidence="3" id="KW-1185">Reference proteome</keyword>
<proteinExistence type="predicted"/>
<protein>
    <submittedName>
        <fullName evidence="2">Uncharacterized protein</fullName>
    </submittedName>
</protein>